<evidence type="ECO:0000256" key="7">
    <source>
        <dbReference type="SAM" id="Phobius"/>
    </source>
</evidence>
<proteinExistence type="predicted"/>
<feature type="transmembrane region" description="Helical" evidence="7">
    <location>
        <begin position="395"/>
        <end position="415"/>
    </location>
</feature>
<dbReference type="Gene3D" id="3.30.565.10">
    <property type="entry name" value="Histidine kinase-like ATPase, C-terminal domain"/>
    <property type="match status" value="1"/>
</dbReference>
<reference evidence="9 10" key="1">
    <citation type="submission" date="2019-07" db="EMBL/GenBank/DDBJ databases">
        <authorList>
            <person name="Kim J."/>
        </authorList>
    </citation>
    <scope>NUCLEOTIDE SEQUENCE [LARGE SCALE GENOMIC DNA]</scope>
    <source>
        <strain evidence="10">dk17</strain>
    </source>
</reference>
<protein>
    <recommendedName>
        <fullName evidence="2">histidine kinase</fullName>
        <ecNumber evidence="2">2.7.13.3</ecNumber>
    </recommendedName>
</protein>
<dbReference type="SMART" id="SM00388">
    <property type="entry name" value="HisKA"/>
    <property type="match status" value="1"/>
</dbReference>
<evidence type="ECO:0000256" key="2">
    <source>
        <dbReference type="ARBA" id="ARBA00012438"/>
    </source>
</evidence>
<keyword evidence="7" id="KW-0472">Membrane</keyword>
<feature type="domain" description="Histidine kinase" evidence="8">
    <location>
        <begin position="456"/>
        <end position="673"/>
    </location>
</feature>
<dbReference type="PANTHER" id="PTHR43711:SF1">
    <property type="entry name" value="HISTIDINE KINASE 1"/>
    <property type="match status" value="1"/>
</dbReference>
<dbReference type="SUPFAM" id="SSF48452">
    <property type="entry name" value="TPR-like"/>
    <property type="match status" value="1"/>
</dbReference>
<keyword evidence="5 9" id="KW-0418">Kinase</keyword>
<evidence type="ECO:0000256" key="6">
    <source>
        <dbReference type="ARBA" id="ARBA00023012"/>
    </source>
</evidence>
<keyword evidence="3" id="KW-0597">Phosphoprotein</keyword>
<evidence type="ECO:0000256" key="5">
    <source>
        <dbReference type="ARBA" id="ARBA00022777"/>
    </source>
</evidence>
<evidence type="ECO:0000313" key="9">
    <source>
        <dbReference type="EMBL" id="TWR31299.1"/>
    </source>
</evidence>
<dbReference type="PRINTS" id="PR00344">
    <property type="entry name" value="BCTRLSENSOR"/>
</dbReference>
<evidence type="ECO:0000256" key="1">
    <source>
        <dbReference type="ARBA" id="ARBA00000085"/>
    </source>
</evidence>
<evidence type="ECO:0000259" key="8">
    <source>
        <dbReference type="PROSITE" id="PS50109"/>
    </source>
</evidence>
<evidence type="ECO:0000256" key="3">
    <source>
        <dbReference type="ARBA" id="ARBA00022553"/>
    </source>
</evidence>
<keyword evidence="7" id="KW-0812">Transmembrane</keyword>
<comment type="caution">
    <text evidence="9">The sequence shown here is derived from an EMBL/GenBank/DDBJ whole genome shotgun (WGS) entry which is preliminary data.</text>
</comment>
<dbReference type="InterPro" id="IPR003594">
    <property type="entry name" value="HATPase_dom"/>
</dbReference>
<dbReference type="Pfam" id="PF02518">
    <property type="entry name" value="HATPase_c"/>
    <property type="match status" value="1"/>
</dbReference>
<dbReference type="Pfam" id="PF00512">
    <property type="entry name" value="HisKA"/>
    <property type="match status" value="1"/>
</dbReference>
<dbReference type="Proteomes" id="UP000320042">
    <property type="component" value="Unassembled WGS sequence"/>
</dbReference>
<dbReference type="InterPro" id="IPR036097">
    <property type="entry name" value="HisK_dim/P_sf"/>
</dbReference>
<dbReference type="SMART" id="SM00387">
    <property type="entry name" value="HATPase_c"/>
    <property type="match status" value="1"/>
</dbReference>
<dbReference type="EC" id="2.7.13.3" evidence="2"/>
<accession>A0A563UJ13</accession>
<organism evidence="9 10">
    <name type="scientific">Mucilaginibacter pallidiroseus</name>
    <dbReference type="NCBI Taxonomy" id="2599295"/>
    <lineage>
        <taxon>Bacteria</taxon>
        <taxon>Pseudomonadati</taxon>
        <taxon>Bacteroidota</taxon>
        <taxon>Sphingobacteriia</taxon>
        <taxon>Sphingobacteriales</taxon>
        <taxon>Sphingobacteriaceae</taxon>
        <taxon>Mucilaginibacter</taxon>
    </lineage>
</organism>
<keyword evidence="10" id="KW-1185">Reference proteome</keyword>
<dbReference type="PROSITE" id="PS50109">
    <property type="entry name" value="HIS_KIN"/>
    <property type="match status" value="1"/>
</dbReference>
<dbReference type="GO" id="GO:0000155">
    <property type="term" value="F:phosphorelay sensor kinase activity"/>
    <property type="evidence" value="ECO:0007669"/>
    <property type="project" value="InterPro"/>
</dbReference>
<dbReference type="InterPro" id="IPR036890">
    <property type="entry name" value="HATPase_C_sf"/>
</dbReference>
<dbReference type="PANTHER" id="PTHR43711">
    <property type="entry name" value="TWO-COMPONENT HISTIDINE KINASE"/>
    <property type="match status" value="1"/>
</dbReference>
<name>A0A563UJ13_9SPHI</name>
<dbReference type="Gene3D" id="1.25.40.10">
    <property type="entry name" value="Tetratricopeptide repeat domain"/>
    <property type="match status" value="1"/>
</dbReference>
<dbReference type="InterPro" id="IPR011990">
    <property type="entry name" value="TPR-like_helical_dom_sf"/>
</dbReference>
<keyword evidence="4" id="KW-0808">Transferase</keyword>
<evidence type="ECO:0000256" key="4">
    <source>
        <dbReference type="ARBA" id="ARBA00022679"/>
    </source>
</evidence>
<dbReference type="InterPro" id="IPR004358">
    <property type="entry name" value="Sig_transdc_His_kin-like_C"/>
</dbReference>
<keyword evidence="7" id="KW-1133">Transmembrane helix</keyword>
<dbReference type="SUPFAM" id="SSF55874">
    <property type="entry name" value="ATPase domain of HSP90 chaperone/DNA topoisomerase II/histidine kinase"/>
    <property type="match status" value="1"/>
</dbReference>
<dbReference type="CDD" id="cd00075">
    <property type="entry name" value="HATPase"/>
    <property type="match status" value="1"/>
</dbReference>
<dbReference type="InterPro" id="IPR050736">
    <property type="entry name" value="Sensor_HK_Regulatory"/>
</dbReference>
<dbReference type="FunFam" id="3.30.565.10:FF:000006">
    <property type="entry name" value="Sensor histidine kinase WalK"/>
    <property type="match status" value="1"/>
</dbReference>
<dbReference type="CDD" id="cd00082">
    <property type="entry name" value="HisKA"/>
    <property type="match status" value="1"/>
</dbReference>
<sequence>MISIRAVKMLGLIALILVLNACNFKKEDSNARLTKKLSAVDSLFFVGKTAEAIKLAHDVRGSISKTDPLVTTYYNLMAGFVADRKTKELYADSSLAFFKAGERSSSYQNYYVKALFTKGDVAMFAKQYNEAFDYYSKAKTLLKKSSCDNGYMASKTAEIYYIQKNYRVAARYSARAFELLNNCNDYQPQKLFHLKQAALNNAAFSYEQSGLIDSALYFYRLSYILLNSAHTRRSIPATMINSSLVVLYDNMGGLYLSKDSISKAKDYLLKAVNTNVPETNGSKIPPRLKLAKLYLKTGEYDKAAIQFDSTRFLLNKYRGENASSDLKWNRLYAEYLVKTRQSEQAYQYINNYIRLNDSLERVSANIYKLDIDREQDLYKQEQAYQTLKHSDKLKMLYILFATIAVILLSIIIALINKNLGSSRESQKVTASQNKELQQTLVELEAANKNYIRIMRIMAHDLRNPLAGISGLTLVLLEDNELNEENKQILQLIESTCTNSIGMINELLKSGLANENDVLDLQSLDIKALLHDSVKLLHFKAKEKNQELIFDADDAPVRILGSQEKVWRIFNNLIVNAIKFSHAGGKIKVDIALTDNRTFALTTVTDNGIGIDEADKDHIFEMFTKAKRQGTGGEEPFGLGLSITKKIVEQHGGKIWFTSQDGETVFFVKLPLIK</sequence>
<dbReference type="InterPro" id="IPR005467">
    <property type="entry name" value="His_kinase_dom"/>
</dbReference>
<dbReference type="AlphaFoldDB" id="A0A563UJ13"/>
<dbReference type="InterPro" id="IPR003661">
    <property type="entry name" value="HisK_dim/P_dom"/>
</dbReference>
<comment type="catalytic activity">
    <reaction evidence="1">
        <text>ATP + protein L-histidine = ADP + protein N-phospho-L-histidine.</text>
        <dbReference type="EC" id="2.7.13.3"/>
    </reaction>
</comment>
<gene>
    <name evidence="9" type="ORF">FPZ43_02145</name>
</gene>
<dbReference type="EMBL" id="VOEJ01000001">
    <property type="protein sequence ID" value="TWR31299.1"/>
    <property type="molecule type" value="Genomic_DNA"/>
</dbReference>
<dbReference type="OrthoDB" id="9810447at2"/>
<evidence type="ECO:0000313" key="10">
    <source>
        <dbReference type="Proteomes" id="UP000320042"/>
    </source>
</evidence>
<keyword evidence="6" id="KW-0902">Two-component regulatory system</keyword>
<dbReference type="Gene3D" id="1.10.287.130">
    <property type="match status" value="1"/>
</dbReference>
<dbReference type="SUPFAM" id="SSF47384">
    <property type="entry name" value="Homodimeric domain of signal transducing histidine kinase"/>
    <property type="match status" value="1"/>
</dbReference>
<dbReference type="RefSeq" id="WP_146380197.1">
    <property type="nucleotide sequence ID" value="NZ_VOEJ01000001.1"/>
</dbReference>